<dbReference type="RefSeq" id="WP_425570856.1">
    <property type="nucleotide sequence ID" value="NZ_BAABJO010000051.1"/>
</dbReference>
<dbReference type="Proteomes" id="UP001500804">
    <property type="component" value="Unassembled WGS sequence"/>
</dbReference>
<sequence>MAVRPIRIIGDPVRHRPTRLVETFDDDLKTLVEEMCDTMAAADGVGLAARLLCTCGSARSSRSRPCSSVGATQAGP</sequence>
<reference evidence="4" key="1">
    <citation type="journal article" date="2019" name="Int. J. Syst. Evol. Microbiol.">
        <title>The Global Catalogue of Microorganisms (GCM) 10K type strain sequencing project: providing services to taxonomists for standard genome sequencing and annotation.</title>
        <authorList>
            <consortium name="The Broad Institute Genomics Platform"/>
            <consortium name="The Broad Institute Genome Sequencing Center for Infectious Disease"/>
            <person name="Wu L."/>
            <person name="Ma J."/>
        </authorList>
    </citation>
    <scope>NUCLEOTIDE SEQUENCE [LARGE SCALE GENOMIC DNA]</scope>
    <source>
        <strain evidence="4">JCM 18302</strain>
    </source>
</reference>
<gene>
    <name evidence="3" type="ORF">GCM10023320_79720</name>
</gene>
<keyword evidence="4" id="KW-1185">Reference proteome</keyword>
<dbReference type="InterPro" id="IPR023635">
    <property type="entry name" value="Peptide_deformylase"/>
</dbReference>
<evidence type="ECO:0000313" key="3">
    <source>
        <dbReference type="EMBL" id="GAA5141136.1"/>
    </source>
</evidence>
<dbReference type="InterPro" id="IPR036821">
    <property type="entry name" value="Peptide_deformylase_sf"/>
</dbReference>
<name>A0ABP9P6L2_9PSEU</name>
<comment type="similarity">
    <text evidence="1">Belongs to the polypeptide deformylase family.</text>
</comment>
<evidence type="ECO:0000313" key="4">
    <source>
        <dbReference type="Proteomes" id="UP001500804"/>
    </source>
</evidence>
<comment type="caution">
    <text evidence="3">The sequence shown here is derived from an EMBL/GenBank/DDBJ whole genome shotgun (WGS) entry which is preliminary data.</text>
</comment>
<protein>
    <recommendedName>
        <fullName evidence="5">Peptide deformylase</fullName>
    </recommendedName>
</protein>
<accession>A0ABP9P6L2</accession>
<dbReference type="Pfam" id="PF01327">
    <property type="entry name" value="Pep_deformylase"/>
    <property type="match status" value="1"/>
</dbReference>
<proteinExistence type="inferred from homology"/>
<dbReference type="SUPFAM" id="SSF56420">
    <property type="entry name" value="Peptide deformylase"/>
    <property type="match status" value="1"/>
</dbReference>
<feature type="compositionally biased region" description="Low complexity" evidence="2">
    <location>
        <begin position="57"/>
        <end position="68"/>
    </location>
</feature>
<dbReference type="Gene3D" id="3.90.45.10">
    <property type="entry name" value="Peptide deformylase"/>
    <property type="match status" value="1"/>
</dbReference>
<evidence type="ECO:0000256" key="1">
    <source>
        <dbReference type="ARBA" id="ARBA00010759"/>
    </source>
</evidence>
<evidence type="ECO:0008006" key="5">
    <source>
        <dbReference type="Google" id="ProtNLM"/>
    </source>
</evidence>
<feature type="region of interest" description="Disordered" evidence="2">
    <location>
        <begin position="57"/>
        <end position="76"/>
    </location>
</feature>
<organism evidence="3 4">
    <name type="scientific">Pseudonocardia adelaidensis</name>
    <dbReference type="NCBI Taxonomy" id="648754"/>
    <lineage>
        <taxon>Bacteria</taxon>
        <taxon>Bacillati</taxon>
        <taxon>Actinomycetota</taxon>
        <taxon>Actinomycetes</taxon>
        <taxon>Pseudonocardiales</taxon>
        <taxon>Pseudonocardiaceae</taxon>
        <taxon>Pseudonocardia</taxon>
    </lineage>
</organism>
<evidence type="ECO:0000256" key="2">
    <source>
        <dbReference type="SAM" id="MobiDB-lite"/>
    </source>
</evidence>
<dbReference type="EMBL" id="BAABJO010000051">
    <property type="protein sequence ID" value="GAA5141136.1"/>
    <property type="molecule type" value="Genomic_DNA"/>
</dbReference>